<feature type="compositionally biased region" description="Polar residues" evidence="1">
    <location>
        <begin position="78"/>
        <end position="92"/>
    </location>
</feature>
<feature type="region of interest" description="Disordered" evidence="1">
    <location>
        <begin position="74"/>
        <end position="143"/>
    </location>
</feature>
<reference evidence="2" key="1">
    <citation type="submission" date="2023-10" db="EMBL/GenBank/DDBJ databases">
        <title>Genome assembly of Pristionchus species.</title>
        <authorList>
            <person name="Yoshida K."/>
            <person name="Sommer R.J."/>
        </authorList>
    </citation>
    <scope>NUCLEOTIDE SEQUENCE</scope>
    <source>
        <strain evidence="2">RS5133</strain>
    </source>
</reference>
<gene>
    <name evidence="2" type="ORF">PFISCL1PPCAC_15531</name>
</gene>
<evidence type="ECO:0000256" key="1">
    <source>
        <dbReference type="SAM" id="MobiDB-lite"/>
    </source>
</evidence>
<protein>
    <submittedName>
        <fullName evidence="2">Uncharacterized protein</fullName>
    </submittedName>
</protein>
<dbReference type="Proteomes" id="UP001432322">
    <property type="component" value="Unassembled WGS sequence"/>
</dbReference>
<organism evidence="2 3">
    <name type="scientific">Pristionchus fissidentatus</name>
    <dbReference type="NCBI Taxonomy" id="1538716"/>
    <lineage>
        <taxon>Eukaryota</taxon>
        <taxon>Metazoa</taxon>
        <taxon>Ecdysozoa</taxon>
        <taxon>Nematoda</taxon>
        <taxon>Chromadorea</taxon>
        <taxon>Rhabditida</taxon>
        <taxon>Rhabditina</taxon>
        <taxon>Diplogasteromorpha</taxon>
        <taxon>Diplogasteroidea</taxon>
        <taxon>Neodiplogasteridae</taxon>
        <taxon>Pristionchus</taxon>
    </lineage>
</organism>
<keyword evidence="3" id="KW-1185">Reference proteome</keyword>
<dbReference type="EMBL" id="BTSY01000004">
    <property type="protein sequence ID" value="GMT24234.1"/>
    <property type="molecule type" value="Genomic_DNA"/>
</dbReference>
<dbReference type="AlphaFoldDB" id="A0AAV5W2T2"/>
<feature type="non-terminal residue" evidence="2">
    <location>
        <position position="1"/>
    </location>
</feature>
<comment type="caution">
    <text evidence="2">The sequence shown here is derived from an EMBL/GenBank/DDBJ whole genome shotgun (WGS) entry which is preliminary data.</text>
</comment>
<feature type="compositionally biased region" description="Basic and acidic residues" evidence="1">
    <location>
        <begin position="98"/>
        <end position="131"/>
    </location>
</feature>
<evidence type="ECO:0000313" key="3">
    <source>
        <dbReference type="Proteomes" id="UP001432322"/>
    </source>
</evidence>
<sequence>VKTLTTICLIIPYIRAFSHSVKNGSGFSALPFSFYRFTPSLFSLLLLHNSTLFHRVHYAIPSQPVTKLWRSKPVIRESSPTNQTTAGSNLRSNSKRRLAVDHRRDQEYERQREERQRAEGAGRQDGGRRWSFESPSSPGRRFSNRRYSLLRNHDLHLIPTRNFPSLSITSSIPFTSFYTNGMTIRHSKWKCPLKPANDP</sequence>
<evidence type="ECO:0000313" key="2">
    <source>
        <dbReference type="EMBL" id="GMT24234.1"/>
    </source>
</evidence>
<proteinExistence type="predicted"/>
<name>A0AAV5W2T2_9BILA</name>
<accession>A0AAV5W2T2</accession>